<evidence type="ECO:0000313" key="3">
    <source>
        <dbReference type="EMBL" id="MDR7092682.1"/>
    </source>
</evidence>
<accession>A0ABU1V5E7</accession>
<keyword evidence="1" id="KW-1133">Transmembrane helix</keyword>
<name>A0ABU1V5E7_9BURK</name>
<feature type="transmembrane region" description="Helical" evidence="1">
    <location>
        <begin position="12"/>
        <end position="30"/>
    </location>
</feature>
<dbReference type="InterPro" id="IPR009936">
    <property type="entry name" value="DUF1468"/>
</dbReference>
<protein>
    <recommendedName>
        <fullName evidence="2">DUF1468 domain-containing protein</fullName>
    </recommendedName>
</protein>
<keyword evidence="1" id="KW-0812">Transmembrane</keyword>
<feature type="domain" description="DUF1468" evidence="2">
    <location>
        <begin position="12"/>
        <end position="142"/>
    </location>
</feature>
<dbReference type="Proteomes" id="UP001265550">
    <property type="component" value="Unassembled WGS sequence"/>
</dbReference>
<evidence type="ECO:0000256" key="1">
    <source>
        <dbReference type="SAM" id="Phobius"/>
    </source>
</evidence>
<proteinExistence type="predicted"/>
<dbReference type="Pfam" id="PF07331">
    <property type="entry name" value="TctB"/>
    <property type="match status" value="1"/>
</dbReference>
<keyword evidence="4" id="KW-1185">Reference proteome</keyword>
<feature type="transmembrane region" description="Helical" evidence="1">
    <location>
        <begin position="42"/>
        <end position="64"/>
    </location>
</feature>
<evidence type="ECO:0000313" key="4">
    <source>
        <dbReference type="Proteomes" id="UP001265550"/>
    </source>
</evidence>
<dbReference type="RefSeq" id="WP_204731687.1">
    <property type="nucleotide sequence ID" value="NZ_JAVDWE010000001.1"/>
</dbReference>
<feature type="transmembrane region" description="Helical" evidence="1">
    <location>
        <begin position="76"/>
        <end position="109"/>
    </location>
</feature>
<reference evidence="3 4" key="1">
    <citation type="submission" date="2023-07" db="EMBL/GenBank/DDBJ databases">
        <title>Sorghum-associated microbial communities from plants grown in Nebraska, USA.</title>
        <authorList>
            <person name="Schachtman D."/>
        </authorList>
    </citation>
    <scope>NUCLEOTIDE SEQUENCE [LARGE SCALE GENOMIC DNA]</scope>
    <source>
        <strain evidence="3 4">BE240</strain>
    </source>
</reference>
<sequence>MKTTRDIHDLVGGLLMTATGLFFALYGQQYEFGTPARMGPGYFPVVLGWVLAVLGLLVAVPAWWRRGTTVTVQWSNLFWCVLSLLVFAFTLRLLGVVVSSFLAALLSLVPSAMRLRTRLTVCAVVALLTTLIFPFALQMILPIWPWSL</sequence>
<feature type="transmembrane region" description="Helical" evidence="1">
    <location>
        <begin position="121"/>
        <end position="144"/>
    </location>
</feature>
<evidence type="ECO:0000259" key="2">
    <source>
        <dbReference type="Pfam" id="PF07331"/>
    </source>
</evidence>
<gene>
    <name evidence="3" type="ORF">J2X09_000405</name>
</gene>
<comment type="caution">
    <text evidence="3">The sequence shown here is derived from an EMBL/GenBank/DDBJ whole genome shotgun (WGS) entry which is preliminary data.</text>
</comment>
<dbReference type="EMBL" id="JAVDWE010000001">
    <property type="protein sequence ID" value="MDR7092682.1"/>
    <property type="molecule type" value="Genomic_DNA"/>
</dbReference>
<keyword evidence="1" id="KW-0472">Membrane</keyword>
<organism evidence="3 4">
    <name type="scientific">Hydrogenophaga laconesensis</name>
    <dbReference type="NCBI Taxonomy" id="1805971"/>
    <lineage>
        <taxon>Bacteria</taxon>
        <taxon>Pseudomonadati</taxon>
        <taxon>Pseudomonadota</taxon>
        <taxon>Betaproteobacteria</taxon>
        <taxon>Burkholderiales</taxon>
        <taxon>Comamonadaceae</taxon>
        <taxon>Hydrogenophaga</taxon>
    </lineage>
</organism>